<feature type="compositionally biased region" description="Low complexity" evidence="1">
    <location>
        <begin position="73"/>
        <end position="87"/>
    </location>
</feature>
<feature type="compositionally biased region" description="Basic residues" evidence="1">
    <location>
        <begin position="214"/>
        <end position="223"/>
    </location>
</feature>
<sequence>MPARSLSSQSYRGLPLYNARKGVVAEKIRSLGRIIRRSDSSSHSTTASEFPTRLEAKERRRQARDPYELHSESVASSPLFNSPSSESARTPVDTSRGIFDPLVRAGTLLATAELDRLSFLANSRGIDTKPSNEGPSATSSGTSSKVNNPPNTPATCLGSSSATASPLPQTDGVLTPAVPTLTPAVPTLTPAVPTNTPASDLATPTPPSASHSTNHGHRRRVARSRLSEVYAPDDASGDIQQESGSESGSVIASSPYQSKSVPPAGKGADMCERHDIYHSLVPKPLSMTPSPPKVANDPIKPNSTARLDSSSSKGLAPKKLDIERLNELLDNAISDSLVTQRLIASTSTASNPAGAHFLEVPVLGSSLRSQLKSVDRDARESRPSLPLGSVGIRPFIDSRASSPGPRRDRSTRTLSSLSAASPVVKKHMAKHVMRSTTPTESHAVPCMSYEWSPDHGDEPGDLDVFCPGTLADAPGHEHRTDSEAEGKRTNARRSTSGTVLVTEAGEASDGSSSGTESSDGEAPLADDGCPQEFANRLKKLQEQLHCTMPGTLPEEKDSVDC</sequence>
<feature type="compositionally biased region" description="Basic and acidic residues" evidence="1">
    <location>
        <begin position="474"/>
        <end position="488"/>
    </location>
</feature>
<dbReference type="InParanoid" id="A0A1J7JG35"/>
<organism evidence="2 3">
    <name type="scientific">Coniochaeta ligniaria NRRL 30616</name>
    <dbReference type="NCBI Taxonomy" id="1408157"/>
    <lineage>
        <taxon>Eukaryota</taxon>
        <taxon>Fungi</taxon>
        <taxon>Dikarya</taxon>
        <taxon>Ascomycota</taxon>
        <taxon>Pezizomycotina</taxon>
        <taxon>Sordariomycetes</taxon>
        <taxon>Sordariomycetidae</taxon>
        <taxon>Coniochaetales</taxon>
        <taxon>Coniochaetaceae</taxon>
        <taxon>Coniochaeta</taxon>
    </lineage>
</organism>
<feature type="compositionally biased region" description="Polar residues" evidence="1">
    <location>
        <begin position="250"/>
        <end position="260"/>
    </location>
</feature>
<evidence type="ECO:0000313" key="3">
    <source>
        <dbReference type="Proteomes" id="UP000182658"/>
    </source>
</evidence>
<feature type="compositionally biased region" description="Polar residues" evidence="1">
    <location>
        <begin position="129"/>
        <end position="168"/>
    </location>
</feature>
<keyword evidence="3" id="KW-1185">Reference proteome</keyword>
<dbReference type="AlphaFoldDB" id="A0A1J7JG35"/>
<evidence type="ECO:0000256" key="1">
    <source>
        <dbReference type="SAM" id="MobiDB-lite"/>
    </source>
</evidence>
<feature type="region of interest" description="Disordered" evidence="1">
    <location>
        <begin position="374"/>
        <end position="426"/>
    </location>
</feature>
<gene>
    <name evidence="2" type="ORF">CONLIGDRAFT_480204</name>
</gene>
<feature type="region of interest" description="Disordered" evidence="1">
    <location>
        <begin position="35"/>
        <end position="94"/>
    </location>
</feature>
<protein>
    <submittedName>
        <fullName evidence="2">Uncharacterized protein</fullName>
    </submittedName>
</protein>
<accession>A0A1J7JG35</accession>
<dbReference type="Proteomes" id="UP000182658">
    <property type="component" value="Unassembled WGS sequence"/>
</dbReference>
<feature type="compositionally biased region" description="Low complexity" evidence="1">
    <location>
        <begin position="173"/>
        <end position="198"/>
    </location>
</feature>
<dbReference type="STRING" id="1408157.A0A1J7JG35"/>
<feature type="region of interest" description="Disordered" evidence="1">
    <location>
        <begin position="452"/>
        <end position="532"/>
    </location>
</feature>
<feature type="compositionally biased region" description="Low complexity" evidence="1">
    <location>
        <begin position="412"/>
        <end position="421"/>
    </location>
</feature>
<feature type="region of interest" description="Disordered" evidence="1">
    <location>
        <begin position="124"/>
        <end position="269"/>
    </location>
</feature>
<evidence type="ECO:0000313" key="2">
    <source>
        <dbReference type="EMBL" id="OIW26570.1"/>
    </source>
</evidence>
<proteinExistence type="predicted"/>
<feature type="region of interest" description="Disordered" evidence="1">
    <location>
        <begin position="281"/>
        <end position="314"/>
    </location>
</feature>
<feature type="compositionally biased region" description="Low complexity" evidence="1">
    <location>
        <begin position="502"/>
        <end position="521"/>
    </location>
</feature>
<name>A0A1J7JG35_9PEZI</name>
<dbReference type="OrthoDB" id="5243054at2759"/>
<feature type="compositionally biased region" description="Polar residues" evidence="1">
    <location>
        <begin position="301"/>
        <end position="313"/>
    </location>
</feature>
<reference evidence="2 3" key="1">
    <citation type="submission" date="2016-10" db="EMBL/GenBank/DDBJ databases">
        <title>Draft genome sequence of Coniochaeta ligniaria NRRL30616, a lignocellulolytic fungus for bioabatement of inhibitors in plant biomass hydrolysates.</title>
        <authorList>
            <consortium name="DOE Joint Genome Institute"/>
            <person name="Jimenez D.J."/>
            <person name="Hector R.E."/>
            <person name="Riley R."/>
            <person name="Sun H."/>
            <person name="Grigoriev I.V."/>
            <person name="Van Elsas J.D."/>
            <person name="Nichols N.N."/>
        </authorList>
    </citation>
    <scope>NUCLEOTIDE SEQUENCE [LARGE SCALE GENOMIC DNA]</scope>
    <source>
        <strain evidence="2 3">NRRL 30616</strain>
    </source>
</reference>
<dbReference type="EMBL" id="KV875100">
    <property type="protein sequence ID" value="OIW26570.1"/>
    <property type="molecule type" value="Genomic_DNA"/>
</dbReference>
<feature type="compositionally biased region" description="Basic and acidic residues" evidence="1">
    <location>
        <begin position="52"/>
        <end position="71"/>
    </location>
</feature>